<protein>
    <submittedName>
        <fullName evidence="3">Uncharacterized protein</fullName>
    </submittedName>
</protein>
<dbReference type="AlphaFoldDB" id="A0AAV0MT31"/>
<feature type="signal peptide" evidence="1">
    <location>
        <begin position="1"/>
        <end position="25"/>
    </location>
</feature>
<organism evidence="3 4">
    <name type="scientific">Linum tenue</name>
    <dbReference type="NCBI Taxonomy" id="586396"/>
    <lineage>
        <taxon>Eukaryota</taxon>
        <taxon>Viridiplantae</taxon>
        <taxon>Streptophyta</taxon>
        <taxon>Embryophyta</taxon>
        <taxon>Tracheophyta</taxon>
        <taxon>Spermatophyta</taxon>
        <taxon>Magnoliopsida</taxon>
        <taxon>eudicotyledons</taxon>
        <taxon>Gunneridae</taxon>
        <taxon>Pentapetalae</taxon>
        <taxon>rosids</taxon>
        <taxon>fabids</taxon>
        <taxon>Malpighiales</taxon>
        <taxon>Linaceae</taxon>
        <taxon>Linum</taxon>
    </lineage>
</organism>
<keyword evidence="4" id="KW-1185">Reference proteome</keyword>
<comment type="caution">
    <text evidence="3">The sequence shown here is derived from an EMBL/GenBank/DDBJ whole genome shotgun (WGS) entry which is preliminary data.</text>
</comment>
<reference evidence="3" key="1">
    <citation type="submission" date="2022-08" db="EMBL/GenBank/DDBJ databases">
        <authorList>
            <person name="Gutierrez-Valencia J."/>
        </authorList>
    </citation>
    <scope>NUCLEOTIDE SEQUENCE</scope>
</reference>
<accession>A0AAV0MT31</accession>
<keyword evidence="1" id="KW-0732">Signal</keyword>
<evidence type="ECO:0000313" key="4">
    <source>
        <dbReference type="Proteomes" id="UP001154282"/>
    </source>
</evidence>
<name>A0AAV0MT31_9ROSI</name>
<evidence type="ECO:0000256" key="1">
    <source>
        <dbReference type="SAM" id="SignalP"/>
    </source>
</evidence>
<feature type="chain" id="PRO_5044713754" evidence="1">
    <location>
        <begin position="26"/>
        <end position="87"/>
    </location>
</feature>
<gene>
    <name evidence="3" type="ORF">LITE_LOCUS30185</name>
    <name evidence="2" type="ORF">LITE_LOCUS6091</name>
</gene>
<dbReference type="PROSITE" id="PS51257">
    <property type="entry name" value="PROKAR_LIPOPROTEIN"/>
    <property type="match status" value="1"/>
</dbReference>
<sequence length="87" mass="9776">MQRSTSHQLGVFFFMLLLAVSSCFAREMEGRETVKPLESTNAGNEPCKKIEDCNAKCARRGCTPYYCSPLGWCWCILPISKGIAQCY</sequence>
<dbReference type="EMBL" id="CAMGYJ010000007">
    <property type="protein sequence ID" value="CAI0449462.1"/>
    <property type="molecule type" value="Genomic_DNA"/>
</dbReference>
<evidence type="ECO:0000313" key="2">
    <source>
        <dbReference type="EMBL" id="CAI0389101.1"/>
    </source>
</evidence>
<evidence type="ECO:0000313" key="3">
    <source>
        <dbReference type="EMBL" id="CAI0449462.1"/>
    </source>
</evidence>
<proteinExistence type="predicted"/>
<dbReference type="EMBL" id="CAMGYJ010000003">
    <property type="protein sequence ID" value="CAI0389101.1"/>
    <property type="molecule type" value="Genomic_DNA"/>
</dbReference>
<dbReference type="Proteomes" id="UP001154282">
    <property type="component" value="Unassembled WGS sequence"/>
</dbReference>